<dbReference type="Proteomes" id="UP001589833">
    <property type="component" value="Unassembled WGS sequence"/>
</dbReference>
<keyword evidence="3" id="KW-1185">Reference proteome</keyword>
<reference evidence="2 3" key="1">
    <citation type="submission" date="2024-09" db="EMBL/GenBank/DDBJ databases">
        <authorList>
            <person name="Sun Q."/>
            <person name="Mori K."/>
        </authorList>
    </citation>
    <scope>NUCLEOTIDE SEQUENCE [LARGE SCALE GENOMIC DNA]</scope>
    <source>
        <strain evidence="2 3">NCAIM B.02301</strain>
    </source>
</reference>
<gene>
    <name evidence="2" type="ORF">ACFFH4_17955</name>
</gene>
<dbReference type="EMBL" id="JBHLTR010000045">
    <property type="protein sequence ID" value="MFC0560850.1"/>
    <property type="molecule type" value="Genomic_DNA"/>
</dbReference>
<accession>A0ABV6NJA5</accession>
<keyword evidence="1" id="KW-1133">Transmembrane helix</keyword>
<proteinExistence type="predicted"/>
<keyword evidence="1" id="KW-0812">Transmembrane</keyword>
<feature type="transmembrane region" description="Helical" evidence="1">
    <location>
        <begin position="7"/>
        <end position="24"/>
    </location>
</feature>
<keyword evidence="1" id="KW-0472">Membrane</keyword>
<comment type="caution">
    <text evidence="2">The sequence shown here is derived from an EMBL/GenBank/DDBJ whole genome shotgun (WGS) entry which is preliminary data.</text>
</comment>
<evidence type="ECO:0000256" key="1">
    <source>
        <dbReference type="SAM" id="Phobius"/>
    </source>
</evidence>
<protein>
    <submittedName>
        <fullName evidence="2">Uncharacterized protein</fullName>
    </submittedName>
</protein>
<organism evidence="2 3">
    <name type="scientific">Halalkalibacter alkalisediminis</name>
    <dbReference type="NCBI Taxonomy" id="935616"/>
    <lineage>
        <taxon>Bacteria</taxon>
        <taxon>Bacillati</taxon>
        <taxon>Bacillota</taxon>
        <taxon>Bacilli</taxon>
        <taxon>Bacillales</taxon>
        <taxon>Bacillaceae</taxon>
        <taxon>Halalkalibacter</taxon>
    </lineage>
</organism>
<evidence type="ECO:0000313" key="3">
    <source>
        <dbReference type="Proteomes" id="UP001589833"/>
    </source>
</evidence>
<name>A0ABV6NJA5_9BACI</name>
<evidence type="ECO:0000313" key="2">
    <source>
        <dbReference type="EMBL" id="MFC0560850.1"/>
    </source>
</evidence>
<sequence length="244" mass="28502">MRQKKIWIPAGILLVTIGIFYYFFHSEPPEFLTTDALVETINSYQYGTDSIEIQDMVFLGETHVFVPFVSNKEYGTSYWVWRNRSWELGGITTIQDPYVWKVDPGDPSTYVVVWNMNRDSDMKEFDIYLLNQRGYSVSHDVHHYTPRVQLDFTVPFETEEHSYGVKPLPDEWVTFLQSFVKVEQSPQPDSFFNDFFQPSSVNFGWMPYDENGEVSFPSSPNGSGHQYGEIHLEHLSSIPEYELE</sequence>
<dbReference type="RefSeq" id="WP_273847640.1">
    <property type="nucleotide sequence ID" value="NZ_JAQQWT010000029.1"/>
</dbReference>